<gene>
    <name evidence="1" type="ORF">EIKCOROL_01564</name>
</gene>
<name>C0DW18_EIKCO</name>
<dbReference type="HOGENOM" id="CLU_3152290_0_0_4"/>
<protein>
    <submittedName>
        <fullName evidence="1">Uncharacterized protein</fullName>
    </submittedName>
</protein>
<dbReference type="EMBL" id="ACEA01000029">
    <property type="protein sequence ID" value="EEG23780.1"/>
    <property type="molecule type" value="Genomic_DNA"/>
</dbReference>
<organism evidence="1 2">
    <name type="scientific">Eikenella corrodens ATCC 23834</name>
    <dbReference type="NCBI Taxonomy" id="546274"/>
    <lineage>
        <taxon>Bacteria</taxon>
        <taxon>Pseudomonadati</taxon>
        <taxon>Pseudomonadota</taxon>
        <taxon>Betaproteobacteria</taxon>
        <taxon>Neisseriales</taxon>
        <taxon>Neisseriaceae</taxon>
        <taxon>Eikenella</taxon>
    </lineage>
</organism>
<dbReference type="Proteomes" id="UP000005837">
    <property type="component" value="Unassembled WGS sequence"/>
</dbReference>
<proteinExistence type="predicted"/>
<sequence>MHHFTATALFTKAGYLKTVAAWHGNIPTSCTTQLKGYLKNGMGFSGSL</sequence>
<reference evidence="1 2" key="1">
    <citation type="submission" date="2009-01" db="EMBL/GenBank/DDBJ databases">
        <authorList>
            <person name="Fulton L."/>
            <person name="Clifton S."/>
            <person name="Chinwalla A.T."/>
            <person name="Mitreva M."/>
            <person name="Sodergren E."/>
            <person name="Weinstock G."/>
            <person name="Clifton S."/>
            <person name="Dooling D.J."/>
            <person name="Fulton B."/>
            <person name="Minx P."/>
            <person name="Pepin K.H."/>
            <person name="Johnson M."/>
            <person name="Bhonagiri V."/>
            <person name="Nash W.E."/>
            <person name="Mardis E.R."/>
            <person name="Wilson R.K."/>
        </authorList>
    </citation>
    <scope>NUCLEOTIDE SEQUENCE [LARGE SCALE GENOMIC DNA]</scope>
    <source>
        <strain evidence="1 2">ATCC 23834</strain>
    </source>
</reference>
<evidence type="ECO:0000313" key="2">
    <source>
        <dbReference type="Proteomes" id="UP000005837"/>
    </source>
</evidence>
<dbReference type="AlphaFoldDB" id="C0DW18"/>
<evidence type="ECO:0000313" key="1">
    <source>
        <dbReference type="EMBL" id="EEG23780.1"/>
    </source>
</evidence>
<comment type="caution">
    <text evidence="1">The sequence shown here is derived from an EMBL/GenBank/DDBJ whole genome shotgun (WGS) entry which is preliminary data.</text>
</comment>
<accession>C0DW18</accession>